<evidence type="ECO:0000256" key="6">
    <source>
        <dbReference type="SAM" id="MobiDB-lite"/>
    </source>
</evidence>
<dbReference type="PROSITE" id="PS50138">
    <property type="entry name" value="BRCA2_REPEAT"/>
    <property type="match status" value="11"/>
</dbReference>
<feature type="region of interest" description="Disordered" evidence="6">
    <location>
        <begin position="2411"/>
        <end position="2434"/>
    </location>
</feature>
<feature type="region of interest" description="Disordered" evidence="6">
    <location>
        <begin position="1228"/>
        <end position="1247"/>
    </location>
</feature>
<feature type="region of interest" description="Disordered" evidence="6">
    <location>
        <begin position="1313"/>
        <end position="1360"/>
    </location>
</feature>
<keyword evidence="2" id="KW-0227">DNA damage</keyword>
<evidence type="ECO:0000256" key="1">
    <source>
        <dbReference type="ARBA" id="ARBA00022737"/>
    </source>
</evidence>
<organism evidence="8">
    <name type="scientific">Nothobranchius furzeri</name>
    <name type="common">Turquoise killifish</name>
    <dbReference type="NCBI Taxonomy" id="105023"/>
    <lineage>
        <taxon>Eukaryota</taxon>
        <taxon>Metazoa</taxon>
        <taxon>Chordata</taxon>
        <taxon>Craniata</taxon>
        <taxon>Vertebrata</taxon>
        <taxon>Euteleostomi</taxon>
        <taxon>Actinopterygii</taxon>
        <taxon>Neopterygii</taxon>
        <taxon>Teleostei</taxon>
        <taxon>Neoteleostei</taxon>
        <taxon>Acanthomorphata</taxon>
        <taxon>Ovalentaria</taxon>
        <taxon>Atherinomorphae</taxon>
        <taxon>Cyprinodontiformes</taxon>
        <taxon>Nothobranchiidae</taxon>
        <taxon>Nothobranchius</taxon>
    </lineage>
</organism>
<evidence type="ECO:0000256" key="2">
    <source>
        <dbReference type="ARBA" id="ARBA00022763"/>
    </source>
</evidence>
<dbReference type="GO" id="GO:0006355">
    <property type="term" value="P:regulation of DNA-templated transcription"/>
    <property type="evidence" value="ECO:0007669"/>
    <property type="project" value="TreeGrafter"/>
</dbReference>
<feature type="region of interest" description="Disordered" evidence="6">
    <location>
        <begin position="2741"/>
        <end position="2785"/>
    </location>
</feature>
<dbReference type="SUPFAM" id="SSF81878">
    <property type="entry name" value="BRCA2 tower domain"/>
    <property type="match status" value="1"/>
</dbReference>
<proteinExistence type="predicted"/>
<dbReference type="Pfam" id="PF21318">
    <property type="entry name" value="BRCA2DBD_OB2"/>
    <property type="match status" value="1"/>
</dbReference>
<dbReference type="Pfam" id="PF22687">
    <property type="entry name" value="BRCA2_TR2"/>
    <property type="match status" value="1"/>
</dbReference>
<feature type="domain" description="Tower" evidence="7">
    <location>
        <begin position="2370"/>
        <end position="2410"/>
    </location>
</feature>
<dbReference type="Gene3D" id="2.40.50.140">
    <property type="entry name" value="Nucleic acid-binding proteins"/>
    <property type="match status" value="3"/>
</dbReference>
<dbReference type="PIRSF" id="PIRSF002397">
    <property type="entry name" value="BRCA2"/>
    <property type="match status" value="1"/>
</dbReference>
<dbReference type="CDD" id="cd04493">
    <property type="entry name" value="BRCA2DBD_OB1"/>
    <property type="match status" value="1"/>
</dbReference>
<dbReference type="CDD" id="cd04494">
    <property type="entry name" value="BRCA2DBD_OB2"/>
    <property type="match status" value="1"/>
</dbReference>
<keyword evidence="5" id="KW-0234">DNA repair</keyword>
<gene>
    <name evidence="8" type="primary">BRCA2</name>
</gene>
<sequence>MYDAFKDEIWKELGPLDSNWFEVLTTQAPAYEGNAADTDELCANQEGQFKTPLNKTALDSQLFSTPKVFRHRRVVSPEDEQFFTAAQEKGSSLPWMATQSPCMFPPSGQEIRDVKSEGAELQNADCFDLLDTPNKSAISYAKHISESLGAQINPDISWTSSLNTPPAVASTLILSKTDESPCPVTVTADRNVVFVRKLFPSLSKSVEAPKNKPTSSAAKGAISSKALDFLQTPLSQSSDLWQQGDAVEDEEVHNRVLGAFDGPEKALSSFFPNSFSTLRKIKSDRIKRKQIIQTKENCSSSKDVVLSHNAVSSGEPRSDISSVQLTRPSTNIQNTGFVTKRRKFIYTVSPSKMQVQEGHHPRKMDPSSRIQHSGQEADVKLLVKVTGDGEKADLNLRNTDGEEINVPVGAQVQEFDMSQLCKDFAHDFSQVPNFGQQEKGAKQTLNNFSPSACLSAMKHAKQKEKQTSILRQSDGISNRGQTLSFAESTVNDSGFQSGDGDIIRTMTSLNPHSENTGRSRALAATASLLTEKENMITHLGCEAETTLQKSEKRQTLDTGKDQSRIENKRTQQPSSVGNIDKTNYIPLNGQTTDCLSDKTNPSGSASGFKTASNKGIHILSANLEKAKRLFEEAEGKGTFLNQFAKRDRVDTQNNSLNNGSLTRNSSNSNQLTYLGGTIRNVDSLLTASEEADVTELCSLLEDSQFEFTQFKTAKLKWHDQDDNIPHKPDKELDPDFLADIDFDDSFSSEMGRNQAVHQICDKIASDSDDITNGKAANQSSDMSLSCALKEEGSSVAAVAENIYGNMTCLLLPEPNTVRSEREDILELDTKSSPMHSVRFTTARGNILKVSKKCFSKAKALFADLEDNLTDQKSQDKQIVDIDGKTEQNSDMCKKDLEVILKDKRHVEERVQDCSPKIKHSVSSPKQVQGVGDRNDTNNLNNHKSCSTMFQSDFSMASGKGISLSAKCMQQADVLFKDCNRDDMFEKSLKSLHESTKSKKSFSEYKILQVDTSAEQEPGCKKFENLNAELIAQHSKEPHMDKVQMSSNGSLALKNAKSFHGNPFITSNPFSTHCTSKNIDSSVTGDEFCTASGKKVFVSTDAMRKAEHLLNRGHLPEDKNMESNQKENASRTGVDESYKKKATGFQTAGGKEVSISSASLKKAKALFKECEREDEMSKNTILTTGPPIRSGGFSAASGKPVVLSSEALQKAKAIFSDISLSTDISNASDMTRSERKHEEDQDYVNKRDGGFTTAGGTKVHVSQKNLLKAKCLFKECDTVVLTKTIQETAALFTDCDVDGNNRVLAEDLKDQVNLGEPRADQRARLSVSKEPEHGLSERTNKQVKPKEEALPQQSNGFLTASGKGVNISSKALKRAKTLLNNCKGVENQTNNFPPHSTVSALSFGHAGFSSASGKPVRLSSESLQKSKSFFSGIDTEIPDRSQTMKGDRKQDHCTKTERIQSNFTTARGGKVSVSQNHLLNAKSLQEVDDSASEKATQVEDVFYNEQTGGTADGISNIPSEHTSKALIRETDILKKNLSKCKTKPRNIPEEIRNGCTEDTGDQVKQEVVMLPQQSGRFQTASGKAVAVSHKALTRAHVLLSDSEGTKDKIHDSLPLSKILSTDTPICNSRFSAASGKPVAFSSDALQKAKAFFSNIPTISATNKSDEKHNVQSNAETCHGGFTTAGGRNVHVSEESLMKAKHLLGELSEECHHSLLSSQDTQELNISKEKDLETISCFKVAPSRSRDVLAKKQGPAEGRSLNLTSGTDYLSEEEDSNMFGFDLSLSRYSKRAEVLKSDESSDRILTSLNLTSCTETQHKFLAQEALDCTKALLEDEVLADQSFSDDSKPIITTIEEEKGRRKILTGEPDLIGPPPSKRRLLEEFDRSVESPKVLHPVKSCPDGLMKDRRVFKYSASLCPNITKPHGNTKVYMDTRLQRTMLPHRSTPGGGRTSHSKMLAFVPPFIQNSKREIPKMPELKENTRTPAFVPPFKKLKPSFQDSSSKEEEKHQVSIIMKCNNNTYTPPVIKYPNTTNVTCSADPENQKATYKDDVPVDFGGLSPAGKALDMNSSVTQDEFQNIELARDMQDMRIRKKKHQTIRPLPGSLFLSKTSGVTRIPLKVAVNGKSPARCTPEQLYKYGVQKLISEVTSETAESFRFSLLQFIKWETFLDGGGVQLADGGWVIPRKDWTAGKEEFYRALCDTPGVDPKLISEAWVYNHYRWIVWKQASMEKCFPETMGSFCLTPEQVLLQLKYRYDVEVDHSHGWYAIKAQLDEPLTAMLHKGLLTVGGKLIIHGAQLVGSQDACSPLEAPDSLMIKIFANSSRRARWDAKLGFHRDPRPFLLPLSSLYGSGGPVGCADIVILRSYPIQWMERKAGGVVFRSTRAEEKEARRYDSQKHKTMEMLFTKIQADFEKEEQGNRKPQQKRKSMSHQDMASLQDGEELYEAFGDDLAYLEACLSEQQLEALHAYRRSLMDKRQAELQDRYRRALDAEGDEKGCPKRDVTPVWRLSVADSRVQHSSVYQLNLWRPSSDLQSLLKEGCRYKVYNLVASDGKKRSGIETVQLTGTKKTQFQDLQASQAWLSGHFQPRVSTNFETLQNAEFQPLCGEVDLTGYIINVIDEQGSSPAFYLADGRLNFVKVRCFNSFSQAGLEDVVKPGVLLSLSNLQLRGQSLHPAPVVYAGDLTVFSTNPKEAHLQEALSHLKTVIQSRENFFQIAEEKLSHLIKTDATSSVSCPYLQPQTPVTGTHRKQDPTTNVTFQKPARNLGSFTPVSRNPPAATPSEKDPRCLKRKRALDYLSRIPSPPPLSHLGSFASPCVNKTFNPPRRSGTPRTLQTVQTPAQKPTDSLVEDEWVNDEELAMIDTQALLGGDLS</sequence>
<dbReference type="GO" id="GO:0003677">
    <property type="term" value="F:DNA binding"/>
    <property type="evidence" value="ECO:0007669"/>
    <property type="project" value="UniProtKB-KW"/>
</dbReference>
<dbReference type="SUPFAM" id="SSF81872">
    <property type="entry name" value="BRCA2 helical domain"/>
    <property type="match status" value="1"/>
</dbReference>
<evidence type="ECO:0000256" key="3">
    <source>
        <dbReference type="ARBA" id="ARBA00023125"/>
    </source>
</evidence>
<reference evidence="8" key="2">
    <citation type="submission" date="2016-06" db="EMBL/GenBank/DDBJ databases">
        <title>The genome of a short-lived fish provides insights into sex chromosome evolution and the genetic control of aging.</title>
        <authorList>
            <person name="Reichwald K."/>
            <person name="Felder M."/>
            <person name="Petzold A."/>
            <person name="Koch P."/>
            <person name="Groth M."/>
            <person name="Platzer M."/>
        </authorList>
    </citation>
    <scope>NUCLEOTIDE SEQUENCE</scope>
    <source>
        <tissue evidence="8">Brain</tissue>
    </source>
</reference>
<evidence type="ECO:0000256" key="5">
    <source>
        <dbReference type="ARBA" id="ARBA00023204"/>
    </source>
</evidence>
<protein>
    <submittedName>
        <fullName evidence="8">Breast cancer 2, early onset</fullName>
    </submittedName>
</protein>
<feature type="region of interest" description="Disordered" evidence="6">
    <location>
        <begin position="1110"/>
        <end position="1136"/>
    </location>
</feature>
<feature type="compositionally biased region" description="Basic and acidic residues" evidence="6">
    <location>
        <begin position="357"/>
        <end position="366"/>
    </location>
</feature>
<evidence type="ECO:0000259" key="7">
    <source>
        <dbReference type="SMART" id="SM01341"/>
    </source>
</evidence>
<dbReference type="InterPro" id="IPR015252">
    <property type="entry name" value="BRCA2_hlx"/>
</dbReference>
<dbReference type="InterPro" id="IPR015188">
    <property type="entry name" value="BRCA2_OB_3"/>
</dbReference>
<dbReference type="InterPro" id="IPR002093">
    <property type="entry name" value="BRCA2_repeat"/>
</dbReference>
<dbReference type="InterPro" id="IPR055077">
    <property type="entry name" value="BRCA2_TR2"/>
</dbReference>
<dbReference type="SMART" id="SM01341">
    <property type="entry name" value="Tower"/>
    <property type="match status" value="1"/>
</dbReference>
<dbReference type="EMBL" id="HADY01014717">
    <property type="protein sequence ID" value="SBP53202.1"/>
    <property type="molecule type" value="Transcribed_RNA"/>
</dbReference>
<feature type="region of interest" description="Disordered" evidence="6">
    <location>
        <begin position="547"/>
        <end position="583"/>
    </location>
</feature>
<dbReference type="Gene3D" id="6.10.70.10">
    <property type="match status" value="1"/>
</dbReference>
<dbReference type="InterPro" id="IPR048262">
    <property type="entry name" value="BRCA2_OB_2_dom"/>
</dbReference>
<feature type="region of interest" description="Disordered" evidence="6">
    <location>
        <begin position="917"/>
        <end position="938"/>
    </location>
</feature>
<dbReference type="InterPro" id="IPR015525">
    <property type="entry name" value="BRCA2"/>
</dbReference>
<evidence type="ECO:0000313" key="8">
    <source>
        <dbReference type="EMBL" id="SBP53202.1"/>
    </source>
</evidence>
<feature type="region of interest" description="Disordered" evidence="6">
    <location>
        <begin position="1174"/>
        <end position="1193"/>
    </location>
</feature>
<dbReference type="InterPro" id="IPR036315">
    <property type="entry name" value="BRCA2_hlx_sf"/>
</dbReference>
<evidence type="ECO:0000256" key="4">
    <source>
        <dbReference type="ARBA" id="ARBA00023172"/>
    </source>
</evidence>
<dbReference type="GO" id="GO:0000724">
    <property type="term" value="P:double-strand break repair via homologous recombination"/>
    <property type="evidence" value="ECO:0007669"/>
    <property type="project" value="InterPro"/>
</dbReference>
<dbReference type="Pfam" id="PF09169">
    <property type="entry name" value="BRCA-2_helical"/>
    <property type="match status" value="1"/>
</dbReference>
<dbReference type="PANTHER" id="PTHR11289">
    <property type="entry name" value="BREAST CANCER TYPE 2 SUSCEPTIBILITY PROTEIN BRCA2"/>
    <property type="match status" value="1"/>
</dbReference>
<dbReference type="Pfam" id="PF09121">
    <property type="entry name" value="Tower"/>
    <property type="match status" value="1"/>
</dbReference>
<keyword evidence="3" id="KW-0238">DNA-binding</keyword>
<dbReference type="InterPro" id="IPR015187">
    <property type="entry name" value="BRCA2_OB_1"/>
</dbReference>
<reference evidence="8" key="1">
    <citation type="submission" date="2016-05" db="EMBL/GenBank/DDBJ databases">
        <authorList>
            <person name="Lavstsen T."/>
            <person name="Jespersen J.S."/>
        </authorList>
    </citation>
    <scope>NUCLEOTIDE SEQUENCE</scope>
    <source>
        <tissue evidence="8">Brain</tissue>
    </source>
</reference>
<keyword evidence="4" id="KW-0233">DNA recombination</keyword>
<name>A0A1A8ADN8_NOTFU</name>
<dbReference type="PANTHER" id="PTHR11289:SF0">
    <property type="entry name" value="BREAST CANCER TYPE 2 SUSCEPTIBILITY PROTEIN"/>
    <property type="match status" value="1"/>
</dbReference>
<feature type="compositionally biased region" description="Basic and acidic residues" evidence="6">
    <location>
        <begin position="1316"/>
        <end position="1348"/>
    </location>
</feature>
<dbReference type="InterPro" id="IPR012340">
    <property type="entry name" value="NA-bd_OB-fold"/>
</dbReference>
<feature type="compositionally biased region" description="Basic and acidic residues" evidence="6">
    <location>
        <begin position="549"/>
        <end position="569"/>
    </location>
</feature>
<dbReference type="Pfam" id="PF00634">
    <property type="entry name" value="BRCA2"/>
    <property type="match status" value="7"/>
</dbReference>
<dbReference type="Pfam" id="PF09104">
    <property type="entry name" value="BRCA-2_OB3"/>
    <property type="match status" value="1"/>
</dbReference>
<dbReference type="InterPro" id="IPR015205">
    <property type="entry name" value="Tower_dom"/>
</dbReference>
<accession>A0A1A8ADN8</accession>
<keyword evidence="1" id="KW-0677">Repeat</keyword>
<feature type="compositionally biased region" description="Polar residues" evidence="6">
    <location>
        <begin position="570"/>
        <end position="581"/>
    </location>
</feature>
<dbReference type="SUPFAM" id="SSF50249">
    <property type="entry name" value="Nucleic acid-binding proteins"/>
    <property type="match status" value="3"/>
</dbReference>
<feature type="region of interest" description="Disordered" evidence="6">
    <location>
        <begin position="352"/>
        <end position="373"/>
    </location>
</feature>
<feature type="compositionally biased region" description="Basic and acidic residues" evidence="6">
    <location>
        <begin position="1230"/>
        <end position="1247"/>
    </location>
</feature>